<sequence length="228" mass="26028">MFRRRGCGDGWGWGGCGWERALFPDSTEIGPRLSEQRSLFFFFSVFFAREFPNCLCLPTGTTRPGNHTGNCPAPVMKLGPSLIRVQCFPPPRGHWDHLQMAVRSVESFDCDSVSFSHLWLLTASFSHWLYETQKSIRPNVFLTGLQTPLRGHSTHALFSDSFRPFEDHFAFSRELPRWIFIPPCVSKRSRPTFAALASTRDLGHRRQRTHRLQKAIVSPPSFNTTTAL</sequence>
<gene>
    <name evidence="1" type="ORF">F5148DRAFT_435869</name>
</gene>
<name>A0ACC0UHI1_9AGAM</name>
<organism evidence="1 2">
    <name type="scientific">Russula earlei</name>
    <dbReference type="NCBI Taxonomy" id="71964"/>
    <lineage>
        <taxon>Eukaryota</taxon>
        <taxon>Fungi</taxon>
        <taxon>Dikarya</taxon>
        <taxon>Basidiomycota</taxon>
        <taxon>Agaricomycotina</taxon>
        <taxon>Agaricomycetes</taxon>
        <taxon>Russulales</taxon>
        <taxon>Russulaceae</taxon>
        <taxon>Russula</taxon>
    </lineage>
</organism>
<reference evidence="1" key="1">
    <citation type="submission" date="2021-03" db="EMBL/GenBank/DDBJ databases">
        <title>Evolutionary priming and transition to the ectomycorrhizal habit in an iconic lineage of mushroom-forming fungi: is preadaptation a requirement?</title>
        <authorList>
            <consortium name="DOE Joint Genome Institute"/>
            <person name="Looney B.P."/>
            <person name="Miyauchi S."/>
            <person name="Morin E."/>
            <person name="Drula E."/>
            <person name="Courty P.E."/>
            <person name="Chicoki N."/>
            <person name="Fauchery L."/>
            <person name="Kohler A."/>
            <person name="Kuo A."/>
            <person name="LaButti K."/>
            <person name="Pangilinan J."/>
            <person name="Lipzen A."/>
            <person name="Riley R."/>
            <person name="Andreopoulos W."/>
            <person name="He G."/>
            <person name="Johnson J."/>
            <person name="Barry K.W."/>
            <person name="Grigoriev I.V."/>
            <person name="Nagy L."/>
            <person name="Hibbett D."/>
            <person name="Henrissat B."/>
            <person name="Matheny P.B."/>
            <person name="Labbe J."/>
            <person name="Martin A.F."/>
        </authorList>
    </citation>
    <scope>NUCLEOTIDE SEQUENCE</scope>
    <source>
        <strain evidence="1">BPL698</strain>
    </source>
</reference>
<proteinExistence type="predicted"/>
<evidence type="ECO:0000313" key="2">
    <source>
        <dbReference type="Proteomes" id="UP001207468"/>
    </source>
</evidence>
<accession>A0ACC0UHI1</accession>
<comment type="caution">
    <text evidence="1">The sequence shown here is derived from an EMBL/GenBank/DDBJ whole genome shotgun (WGS) entry which is preliminary data.</text>
</comment>
<dbReference type="EMBL" id="JAGFNK010000028">
    <property type="protein sequence ID" value="KAI9511030.1"/>
    <property type="molecule type" value="Genomic_DNA"/>
</dbReference>
<dbReference type="Proteomes" id="UP001207468">
    <property type="component" value="Unassembled WGS sequence"/>
</dbReference>
<keyword evidence="2" id="KW-1185">Reference proteome</keyword>
<protein>
    <submittedName>
        <fullName evidence="1">Uncharacterized protein</fullName>
    </submittedName>
</protein>
<evidence type="ECO:0000313" key="1">
    <source>
        <dbReference type="EMBL" id="KAI9511030.1"/>
    </source>
</evidence>